<dbReference type="RefSeq" id="WP_160883552.1">
    <property type="nucleotide sequence ID" value="NZ_WURB01000003.1"/>
</dbReference>
<evidence type="ECO:0000313" key="2">
    <source>
        <dbReference type="EMBL" id="MXQ10947.1"/>
    </source>
</evidence>
<keyword evidence="3" id="KW-1185">Reference proteome</keyword>
<gene>
    <name evidence="2" type="ORF">GR328_05680</name>
</gene>
<evidence type="ECO:0000256" key="1">
    <source>
        <dbReference type="SAM" id="MobiDB-lite"/>
    </source>
</evidence>
<organism evidence="2 3">
    <name type="scientific">Microvirga makkahensis</name>
    <dbReference type="NCBI Taxonomy" id="1128670"/>
    <lineage>
        <taxon>Bacteria</taxon>
        <taxon>Pseudomonadati</taxon>
        <taxon>Pseudomonadota</taxon>
        <taxon>Alphaproteobacteria</taxon>
        <taxon>Hyphomicrobiales</taxon>
        <taxon>Methylobacteriaceae</taxon>
        <taxon>Microvirga</taxon>
    </lineage>
</organism>
<dbReference type="AlphaFoldDB" id="A0A7X3MPR0"/>
<evidence type="ECO:0000313" key="3">
    <source>
        <dbReference type="Proteomes" id="UP000436483"/>
    </source>
</evidence>
<reference evidence="2 3" key="1">
    <citation type="submission" date="2019-12" db="EMBL/GenBank/DDBJ databases">
        <authorList>
            <person name="Yuan C.-G."/>
        </authorList>
    </citation>
    <scope>NUCLEOTIDE SEQUENCE [LARGE SCALE GENOMIC DNA]</scope>
    <source>
        <strain evidence="2 3">KCTC 23863</strain>
    </source>
</reference>
<feature type="compositionally biased region" description="Basic and acidic residues" evidence="1">
    <location>
        <begin position="104"/>
        <end position="122"/>
    </location>
</feature>
<dbReference type="OrthoDB" id="7279062at2"/>
<feature type="region of interest" description="Disordered" evidence="1">
    <location>
        <begin position="66"/>
        <end position="122"/>
    </location>
</feature>
<reference evidence="2 3" key="2">
    <citation type="submission" date="2020-01" db="EMBL/GenBank/DDBJ databases">
        <title>Microvirga sp. nov., an arsenate reduction bacterium isolated from Tibet hotspring sediments.</title>
        <authorList>
            <person name="Xian W.-D."/>
            <person name="Li W.-J."/>
        </authorList>
    </citation>
    <scope>NUCLEOTIDE SEQUENCE [LARGE SCALE GENOMIC DNA]</scope>
    <source>
        <strain evidence="2 3">KCTC 23863</strain>
    </source>
</reference>
<proteinExistence type="predicted"/>
<comment type="caution">
    <text evidence="2">The sequence shown here is derived from an EMBL/GenBank/DDBJ whole genome shotgun (WGS) entry which is preliminary data.</text>
</comment>
<sequence>MSKTTLKSKSHRVLAHIEIDSRGVHRITDHGHKTLGYYDPRTNRTTDRNHRLVGYGYQLPRLIPADLAEEGGAGTIQPQPPLSPKQSRARAERQQRIQQQVQQEKTRSAEKLRDLRTKLAKT</sequence>
<dbReference type="EMBL" id="WURB01000003">
    <property type="protein sequence ID" value="MXQ10947.1"/>
    <property type="molecule type" value="Genomic_DNA"/>
</dbReference>
<dbReference type="Proteomes" id="UP000436483">
    <property type="component" value="Unassembled WGS sequence"/>
</dbReference>
<accession>A0A7X3MPR0</accession>
<name>A0A7X3MPR0_9HYPH</name>
<protein>
    <submittedName>
        <fullName evidence="2">Uncharacterized protein</fullName>
    </submittedName>
</protein>